<evidence type="ECO:0000313" key="1">
    <source>
        <dbReference type="EMBL" id="MEH2553674.1"/>
    </source>
</evidence>
<keyword evidence="2" id="KW-1185">Reference proteome</keyword>
<comment type="caution">
    <text evidence="1">The sequence shown here is derived from an EMBL/GenBank/DDBJ whole genome shotgun (WGS) entry which is preliminary data.</text>
</comment>
<proteinExistence type="predicted"/>
<dbReference type="EMBL" id="JAZHRV010000001">
    <property type="protein sequence ID" value="MEH2553674.1"/>
    <property type="molecule type" value="Genomic_DNA"/>
</dbReference>
<protein>
    <submittedName>
        <fullName evidence="1">Uncharacterized protein</fullName>
    </submittedName>
</protein>
<gene>
    <name evidence="1" type="ORF">V1286_001203</name>
</gene>
<dbReference type="RefSeq" id="WP_334478193.1">
    <property type="nucleotide sequence ID" value="NZ_JAZHRV010000001.1"/>
</dbReference>
<evidence type="ECO:0000313" key="2">
    <source>
        <dbReference type="Proteomes" id="UP001364224"/>
    </source>
</evidence>
<name>A0ABU8B624_9BRAD</name>
<organism evidence="1 2">
    <name type="scientific">Bradyrhizobium algeriense</name>
    <dbReference type="NCBI Taxonomy" id="634784"/>
    <lineage>
        <taxon>Bacteria</taxon>
        <taxon>Pseudomonadati</taxon>
        <taxon>Pseudomonadota</taxon>
        <taxon>Alphaproteobacteria</taxon>
        <taxon>Hyphomicrobiales</taxon>
        <taxon>Nitrobacteraceae</taxon>
        <taxon>Bradyrhizobium</taxon>
    </lineage>
</organism>
<accession>A0ABU8B624</accession>
<dbReference type="Proteomes" id="UP001364224">
    <property type="component" value="Unassembled WGS sequence"/>
</dbReference>
<sequence>MRTEINVLDKPIERIKDTCDLMGIVGDFERRLPEPETYLEGLVAEGETDEERLTVSGLSFLKRNFGRQSSQGSVAE</sequence>
<reference evidence="1 2" key="1">
    <citation type="submission" date="2024-02" db="EMBL/GenBank/DDBJ databases">
        <title>Adaptive strategies in a cosmopolitan and abundant soil bacterium.</title>
        <authorList>
            <person name="Carini P."/>
        </authorList>
    </citation>
    <scope>NUCLEOTIDE SEQUENCE [LARGE SCALE GENOMIC DNA]</scope>
    <source>
        <strain evidence="1 2">AZCC 1608</strain>
    </source>
</reference>